<dbReference type="InterPro" id="IPR035901">
    <property type="entry name" value="GIY-YIG_endonuc_sf"/>
</dbReference>
<dbReference type="InterPro" id="IPR000305">
    <property type="entry name" value="GIY-YIG_endonuc"/>
</dbReference>
<name>A0A5B8FIX3_9RHOB</name>
<evidence type="ECO:0000313" key="3">
    <source>
        <dbReference type="EMBL" id="QDL93787.1"/>
    </source>
</evidence>
<keyword evidence="4" id="KW-1185">Reference proteome</keyword>
<evidence type="ECO:0000313" key="4">
    <source>
        <dbReference type="Proteomes" id="UP000305888"/>
    </source>
</evidence>
<comment type="similarity">
    <text evidence="1">Belongs to the UPF0213 family.</text>
</comment>
<dbReference type="AlphaFoldDB" id="A0A5B8FIX3"/>
<sequence>MAFYVYILASRPGGALYTGSTDDLRRRVEQHRSGALAGHTDTYGIRTLVWFEAHDTRAEALLRERRIKRWRRLWKEQLIMQHNPQWRDITADIPW</sequence>
<dbReference type="SMART" id="SM00465">
    <property type="entry name" value="GIYc"/>
    <property type="match status" value="1"/>
</dbReference>
<feature type="domain" description="GIY-YIG" evidence="2">
    <location>
        <begin position="1"/>
        <end position="77"/>
    </location>
</feature>
<evidence type="ECO:0000259" key="2">
    <source>
        <dbReference type="PROSITE" id="PS50164"/>
    </source>
</evidence>
<dbReference type="EMBL" id="CP040818">
    <property type="protein sequence ID" value="QDL93787.1"/>
    <property type="molecule type" value="Genomic_DNA"/>
</dbReference>
<protein>
    <submittedName>
        <fullName evidence="3">GIY-YIG nuclease family protein</fullName>
    </submittedName>
</protein>
<dbReference type="KEGG" id="ppru:FDP22_17675"/>
<dbReference type="InterPro" id="IPR050190">
    <property type="entry name" value="UPF0213_domain"/>
</dbReference>
<dbReference type="Pfam" id="PF01541">
    <property type="entry name" value="GIY-YIG"/>
    <property type="match status" value="1"/>
</dbReference>
<reference evidence="3 4" key="1">
    <citation type="submission" date="2019-06" db="EMBL/GenBank/DDBJ databases">
        <title>Genome sequence of Rhodobacteraceae bacterium D4M1.</title>
        <authorList>
            <person name="Cao J."/>
        </authorList>
    </citation>
    <scope>NUCLEOTIDE SEQUENCE [LARGE SCALE GENOMIC DNA]</scope>
    <source>
        <strain evidence="3 4">D4M1</strain>
    </source>
</reference>
<dbReference type="Proteomes" id="UP000305888">
    <property type="component" value="Chromosome"/>
</dbReference>
<dbReference type="Gene3D" id="3.40.1440.10">
    <property type="entry name" value="GIY-YIG endonuclease"/>
    <property type="match status" value="1"/>
</dbReference>
<organism evidence="3 4">
    <name type="scientific">Paroceanicella profunda</name>
    <dbReference type="NCBI Taxonomy" id="2579971"/>
    <lineage>
        <taxon>Bacteria</taxon>
        <taxon>Pseudomonadati</taxon>
        <taxon>Pseudomonadota</taxon>
        <taxon>Alphaproteobacteria</taxon>
        <taxon>Rhodobacterales</taxon>
        <taxon>Paracoccaceae</taxon>
        <taxon>Paroceanicella</taxon>
    </lineage>
</organism>
<dbReference type="SUPFAM" id="SSF82771">
    <property type="entry name" value="GIY-YIG endonuclease"/>
    <property type="match status" value="1"/>
</dbReference>
<evidence type="ECO:0000256" key="1">
    <source>
        <dbReference type="ARBA" id="ARBA00007435"/>
    </source>
</evidence>
<dbReference type="OrthoDB" id="287318at2"/>
<dbReference type="PANTHER" id="PTHR34477:SF5">
    <property type="entry name" value="BSL5627 PROTEIN"/>
    <property type="match status" value="1"/>
</dbReference>
<gene>
    <name evidence="3" type="ORF">FDP22_17675</name>
</gene>
<dbReference type="PANTHER" id="PTHR34477">
    <property type="entry name" value="UPF0213 PROTEIN YHBQ"/>
    <property type="match status" value="1"/>
</dbReference>
<proteinExistence type="inferred from homology"/>
<accession>A0A5B8FIX3</accession>
<dbReference type="PROSITE" id="PS50164">
    <property type="entry name" value="GIY_YIG"/>
    <property type="match status" value="1"/>
</dbReference>